<sequence length="67" mass="7708">MKTTGTAVSTQDVKPGIRDTDARFTPKLAAKRSAYCIEHTHIRFRFTSDSLQIQFNFNLLWKSLCPF</sequence>
<protein>
    <submittedName>
        <fullName evidence="1">Uncharacterized protein</fullName>
    </submittedName>
</protein>
<dbReference type="AlphaFoldDB" id="A0A0M9WHM9"/>
<proteinExistence type="predicted"/>
<organism evidence="1 2">
    <name type="scientific">Penicillium nordicum</name>
    <dbReference type="NCBI Taxonomy" id="229535"/>
    <lineage>
        <taxon>Eukaryota</taxon>
        <taxon>Fungi</taxon>
        <taxon>Dikarya</taxon>
        <taxon>Ascomycota</taxon>
        <taxon>Pezizomycotina</taxon>
        <taxon>Eurotiomycetes</taxon>
        <taxon>Eurotiomycetidae</taxon>
        <taxon>Eurotiales</taxon>
        <taxon>Aspergillaceae</taxon>
        <taxon>Penicillium</taxon>
    </lineage>
</organism>
<reference evidence="1 2" key="1">
    <citation type="submission" date="2015-08" db="EMBL/GenBank/DDBJ databases">
        <title>Genome sequencing of Penicillium nordicum.</title>
        <authorList>
            <person name="Nguyen H.D."/>
            <person name="Seifert K.A."/>
        </authorList>
    </citation>
    <scope>NUCLEOTIDE SEQUENCE [LARGE SCALE GENOMIC DNA]</scope>
    <source>
        <strain evidence="1 2">DAOMC 185683</strain>
    </source>
</reference>
<dbReference type="Proteomes" id="UP000037696">
    <property type="component" value="Unassembled WGS sequence"/>
</dbReference>
<accession>A0A0M9WHM9</accession>
<evidence type="ECO:0000313" key="1">
    <source>
        <dbReference type="EMBL" id="KOS45239.1"/>
    </source>
</evidence>
<evidence type="ECO:0000313" key="2">
    <source>
        <dbReference type="Proteomes" id="UP000037696"/>
    </source>
</evidence>
<keyword evidence="2" id="KW-1185">Reference proteome</keyword>
<gene>
    <name evidence="1" type="ORF">ACN38_g3856</name>
</gene>
<comment type="caution">
    <text evidence="1">The sequence shown here is derived from an EMBL/GenBank/DDBJ whole genome shotgun (WGS) entry which is preliminary data.</text>
</comment>
<dbReference type="EMBL" id="LHQQ01000047">
    <property type="protein sequence ID" value="KOS45239.1"/>
    <property type="molecule type" value="Genomic_DNA"/>
</dbReference>
<name>A0A0M9WHM9_9EURO</name>